<dbReference type="EMBL" id="AC093747">
    <property type="status" value="NOT_ANNOTATED_CDS"/>
    <property type="molecule type" value="Genomic_DNA"/>
</dbReference>
<dbReference type="EMBL" id="AC097477">
    <property type="status" value="NOT_ANNOTATED_CDS"/>
    <property type="molecule type" value="Genomic_DNA"/>
</dbReference>
<protein>
    <submittedName>
        <fullName evidence="1">RasGEF domain family member 1B</fullName>
    </submittedName>
</protein>
<dbReference type="Bgee" id="ENSG00000138670">
    <property type="expression patterns" value="Expressed in ganglionic eminence and 99 other cell types or tissues"/>
</dbReference>
<dbReference type="VEuPathDB" id="HostDB:ENSG00000138670"/>
<dbReference type="OpenTargets" id="ENSG00000138670"/>
<reference evidence="1" key="5">
    <citation type="submission" date="2025-09" db="UniProtKB">
        <authorList>
            <consortium name="Ensembl"/>
        </authorList>
    </citation>
    <scope>IDENTIFICATION</scope>
</reference>
<dbReference type="AlphaFoldDB" id="A0A1B0GW78"/>
<dbReference type="Antibodypedia" id="25022">
    <property type="antibodies" value="78 antibodies from 20 providers"/>
</dbReference>
<keyword evidence="2" id="KW-1185">Reference proteome</keyword>
<dbReference type="Ensembl" id="ENST00000514050.6">
    <property type="protein sequence ID" value="ENSP00000490814.1"/>
    <property type="gene ID" value="ENSG00000138670.20"/>
</dbReference>
<sequence>MAKFLAELLGCTLPSKGASPMFESKSHSRVGLKSSTKQKTTIFSTLASEKSLSDCKKEQQWKPSMYSSITPVCFPSPLIEKPIGKVRMNLLLSDTMIRASWLLFLFALSYFGEIIKLIL</sequence>
<dbReference type="Proteomes" id="UP000005640">
    <property type="component" value="Chromosome 4"/>
</dbReference>
<dbReference type="EMBL" id="AC006287">
    <property type="status" value="NOT_ANNOTATED_CDS"/>
    <property type="molecule type" value="Genomic_DNA"/>
</dbReference>
<reference evidence="1 2" key="1">
    <citation type="journal article" date="2001" name="Nature">
        <title>Initial sequencing and analysis of the human genome.</title>
        <authorList>
            <consortium name="International Human Genome Sequencing Consortium"/>
            <person name="Lander E.S."/>
            <person name="Linton L.M."/>
            <person name="Birren B."/>
            <person name="Nusbaum C."/>
            <person name="Zody M.C."/>
            <person name="Baldwin J."/>
            <person name="Devon K."/>
            <person name="Dewar K."/>
            <person name="Doyle M."/>
            <person name="FitzHugh W."/>
            <person name="Funke R."/>
            <person name="Gage D."/>
            <person name="Harris K."/>
            <person name="Heaford A."/>
            <person name="Howland J."/>
            <person name="Kann L."/>
            <person name="Lehoczky J."/>
            <person name="LeVine R."/>
            <person name="McEwan P."/>
            <person name="McKernan K."/>
            <person name="Meldrim J."/>
            <person name="Mesirov J.P."/>
            <person name="Miranda C."/>
            <person name="Morris W."/>
            <person name="Naylor J."/>
            <person name="Raymond C."/>
            <person name="Rosetti M."/>
            <person name="Santos R."/>
            <person name="Sheridan A."/>
            <person name="Sougnez C."/>
            <person name="Stange-Thomann N."/>
            <person name="Stojanovic N."/>
            <person name="Subramanian A."/>
            <person name="Wyman D."/>
            <person name="Rogers J."/>
            <person name="Sulston J."/>
            <person name="Ainscough R."/>
            <person name="Beck S."/>
            <person name="Bentley D."/>
            <person name="Burton J."/>
            <person name="Clee C."/>
            <person name="Carter N."/>
            <person name="Coulson A."/>
            <person name="Deadman R."/>
            <person name="Deloukas P."/>
            <person name="Dunham A."/>
            <person name="Dunham I."/>
            <person name="Durbin R."/>
            <person name="French L."/>
            <person name="Grafham D."/>
            <person name="Gregory S."/>
            <person name="Hubbard T."/>
            <person name="Humphray S."/>
            <person name="Hunt A."/>
            <person name="Jones M."/>
            <person name="Lloyd C."/>
            <person name="McMurray A."/>
            <person name="Matthews L."/>
            <person name="Mercer S."/>
            <person name="Milne S."/>
            <person name="Mullikin J.C."/>
            <person name="Mungall A."/>
            <person name="Plumb R."/>
            <person name="Ross M."/>
            <person name="Shownkeen R."/>
            <person name="Sims S."/>
            <person name="Waterston R.H."/>
            <person name="Wilson R.K."/>
            <person name="Hillier L.W."/>
            <person name="McPherson J.D."/>
            <person name="Marra M.A."/>
            <person name="Mardis E.R."/>
            <person name="Fulton L.A."/>
            <person name="Chinwalla A.T."/>
            <person name="Pepin K.H."/>
            <person name="Gish W.R."/>
            <person name="Chissoe S.L."/>
            <person name="Wendl M.C."/>
            <person name="Delehaunty K.D."/>
            <person name="Miner T.L."/>
            <person name="Delehaunty A."/>
            <person name="Kramer J.B."/>
            <person name="Cook L.L."/>
            <person name="Fulton R.S."/>
            <person name="Johnson D.L."/>
            <person name="Minx P.J."/>
            <person name="Clifton S.W."/>
            <person name="Hawkins T."/>
            <person name="Branscomb E."/>
            <person name="Predki P."/>
            <person name="Richardson P."/>
            <person name="Wenning S."/>
            <person name="Slezak T."/>
            <person name="Doggett N."/>
            <person name="Cheng J.F."/>
            <person name="Olsen A."/>
            <person name="Lucas S."/>
            <person name="Elkin C."/>
            <person name="Uberbacher E."/>
            <person name="Frazier M."/>
            <person name="Gibbs R.A."/>
            <person name="Muzny D.M."/>
            <person name="Scherer S.E."/>
            <person name="Bouck J.B."/>
            <person name="Sodergren E.J."/>
            <person name="Worley K.C."/>
            <person name="Rives C.M."/>
            <person name="Gorrell J.H."/>
            <person name="Metzker M.L."/>
            <person name="Naylor S.L."/>
            <person name="Kucherlapati R.S."/>
            <person name="Nelson D.L."/>
            <person name="Weinstock G.M."/>
            <person name="Sakaki Y."/>
            <person name="Fujiyama A."/>
            <person name="Hattori M."/>
            <person name="Yada T."/>
            <person name="Toyoda A."/>
            <person name="Itoh T."/>
            <person name="Kawagoe C."/>
            <person name="Watanabe H."/>
            <person name="Totoki Y."/>
            <person name="Taylor T."/>
            <person name="Weissenbach J."/>
            <person name="Heilig R."/>
            <person name="Saurin W."/>
            <person name="Artiguenave F."/>
            <person name="Brottier P."/>
            <person name="Bruls T."/>
            <person name="Pelletier E."/>
            <person name="Robert C."/>
            <person name="Wincker P."/>
            <person name="Smith D.R."/>
            <person name="Doucette-Stamm L."/>
            <person name="Rubenfield M."/>
            <person name="Weinstock K."/>
            <person name="Lee H.M."/>
            <person name="Dubois J."/>
            <person name="Rosenthal A."/>
            <person name="Platzer M."/>
            <person name="Nyakatura G."/>
            <person name="Taudien S."/>
            <person name="Rump A."/>
            <person name="Yang H."/>
            <person name="Yu J."/>
            <person name="Wang J."/>
            <person name="Huang G."/>
            <person name="Gu J."/>
            <person name="Hood L."/>
            <person name="Rowen L."/>
            <person name="Madan A."/>
            <person name="Qin S."/>
            <person name="Davis R.W."/>
            <person name="Federspiel N.A."/>
            <person name="Abola A.P."/>
            <person name="Proctor M.J."/>
            <person name="Myers R.M."/>
            <person name="Schmutz J."/>
            <person name="Dickson M."/>
            <person name="Grimwood J."/>
            <person name="Cox D.R."/>
            <person name="Olson M.V."/>
            <person name="Kaul R."/>
            <person name="Raymond C."/>
            <person name="Shimizu N."/>
            <person name="Kawasaki K."/>
            <person name="Minoshima S."/>
            <person name="Evans G.A."/>
            <person name="Athanasiou M."/>
            <person name="Schultz R."/>
            <person name="Roe B.A."/>
            <person name="Chen F."/>
            <person name="Pan H."/>
            <person name="Ramser J."/>
            <person name="Lehrach H."/>
            <person name="Reinhardt R."/>
            <person name="McCombie W.R."/>
            <person name="de la Bastide M."/>
            <person name="Dedhia N."/>
            <person name="Blocker H."/>
            <person name="Hornischer K."/>
            <person name="Nordsiek G."/>
            <person name="Agarwala R."/>
            <person name="Aravind L."/>
            <person name="Bailey J.A."/>
            <person name="Bateman A."/>
            <person name="Batzoglou S."/>
            <person name="Birney E."/>
            <person name="Bork P."/>
            <person name="Brown D.G."/>
            <person name="Burge C.B."/>
            <person name="Cerutti L."/>
            <person name="Chen H.C."/>
            <person name="Church D."/>
            <person name="Clamp M."/>
            <person name="Copley R.R."/>
            <person name="Doerks T."/>
            <person name="Eddy S.R."/>
            <person name="Eichler E.E."/>
            <person name="Furey T.S."/>
            <person name="Galagan J."/>
            <person name="Gilbert J.G."/>
            <person name="Harmon C."/>
            <person name="Hayashizaki Y."/>
            <person name="Haussler D."/>
            <person name="Hermjakob H."/>
            <person name="Hokamp K."/>
            <person name="Jang W."/>
            <person name="Johnson L.S."/>
            <person name="Jones T.A."/>
            <person name="Kasif S."/>
            <person name="Kaspryzk A."/>
            <person name="Kennedy S."/>
            <person name="Kent W.J."/>
            <person name="Kitts P."/>
            <person name="Koonin E.V."/>
            <person name="Korf I."/>
            <person name="Kulp D."/>
            <person name="Lancet D."/>
            <person name="Lowe T.M."/>
            <person name="McLysaght A."/>
            <person name="Mikkelsen T."/>
            <person name="Moran J.V."/>
            <person name="Mulder N."/>
            <person name="Pollara V.J."/>
            <person name="Ponting C.P."/>
            <person name="Schuler G."/>
            <person name="Schultz J."/>
            <person name="Slater G."/>
            <person name="Smit A.F."/>
            <person name="Stupka E."/>
            <person name="Szustakowski J."/>
            <person name="Thierry-Mieg D."/>
            <person name="Thierry-Mieg J."/>
            <person name="Wagner L."/>
            <person name="Wallis J."/>
            <person name="Wheeler R."/>
            <person name="Williams A."/>
            <person name="Wolf Y.I."/>
            <person name="Wolfe K.H."/>
            <person name="Yang S.P."/>
            <person name="Yeh R.F."/>
            <person name="Collins F."/>
            <person name="Guyer M.S."/>
            <person name="Peterson J."/>
            <person name="Felsenfeld A."/>
            <person name="Wetterstrand K.A."/>
            <person name="Patrinos A."/>
            <person name="Morgan M.J."/>
            <person name="de Jong P."/>
            <person name="Catanese J.J."/>
            <person name="Osoegawa K."/>
            <person name="Shizuya H."/>
            <person name="Choi S."/>
            <person name="Chen Y.J."/>
        </authorList>
    </citation>
    <scope>NUCLEOTIDE SEQUENCE [LARGE SCALE GENOMIC DNA]</scope>
</reference>
<proteinExistence type="predicted"/>
<name>A0A1B0GW78_HUMAN</name>
<reference evidence="1" key="4">
    <citation type="submission" date="2025-08" db="UniProtKB">
        <authorList>
            <consortium name="Ensembl"/>
        </authorList>
    </citation>
    <scope>IDENTIFICATION</scope>
</reference>
<organism evidence="1 2">
    <name type="scientific">Homo sapiens</name>
    <name type="common">Human</name>
    <dbReference type="NCBI Taxonomy" id="9606"/>
    <lineage>
        <taxon>Eukaryota</taxon>
        <taxon>Metazoa</taxon>
        <taxon>Chordata</taxon>
        <taxon>Craniata</taxon>
        <taxon>Vertebrata</taxon>
        <taxon>Euteleostomi</taxon>
        <taxon>Mammalia</taxon>
        <taxon>Eutheria</taxon>
        <taxon>Euarchontoglires</taxon>
        <taxon>Primates</taxon>
        <taxon>Haplorrhini</taxon>
        <taxon>Catarrhini</taxon>
        <taxon>Hominidae</taxon>
        <taxon>Homo</taxon>
    </lineage>
</organism>
<dbReference type="GeneTree" id="ENSGT00940000155816"/>
<dbReference type="EMBL" id="AC093754">
    <property type="status" value="NOT_ANNOTATED_CDS"/>
    <property type="molecule type" value="Genomic_DNA"/>
</dbReference>
<dbReference type="Ensembl" id="ENST00000514050.6">
    <property type="protein sequence ID" value="ENSP00000490814.1"/>
    <property type="gene ID" value="ENSG00000138670.19"/>
</dbReference>
<reference evidence="1 2" key="2">
    <citation type="journal article" date="2004" name="Nature">
        <title>Finishing the euchromatic sequence of the human genome.</title>
        <authorList>
            <consortium name="International Human Genome Sequencing Consortium"/>
        </authorList>
    </citation>
    <scope>NUCLEOTIDE SEQUENCE [LARGE SCALE GENOMIC DNA]</scope>
</reference>
<gene>
    <name evidence="1" type="primary">RASGEF1B</name>
</gene>
<dbReference type="OrthoDB" id="20825at2759"/>
<accession>A0A1B0GW78</accession>
<evidence type="ECO:0000313" key="1">
    <source>
        <dbReference type="Ensembl" id="ENSP00000490814.1"/>
    </source>
</evidence>
<dbReference type="HGNC" id="HGNC:24881">
    <property type="gene designation" value="RASGEF1B"/>
</dbReference>
<dbReference type="EMBL" id="AC093618">
    <property type="status" value="NOT_ANNOTATED_CDS"/>
    <property type="molecule type" value="Genomic_DNA"/>
</dbReference>
<dbReference type="EMBL" id="AC114746">
    <property type="status" value="NOT_ANNOTATED_CDS"/>
    <property type="molecule type" value="Genomic_DNA"/>
</dbReference>
<evidence type="ECO:0000313" key="2">
    <source>
        <dbReference type="Proteomes" id="UP000005640"/>
    </source>
</evidence>
<dbReference type="EMBL" id="KF510874">
    <property type="status" value="NOT_ANNOTATED_CDS"/>
    <property type="molecule type" value="Genomic_DNA"/>
</dbReference>
<dbReference type="EMBL" id="AC112238">
    <property type="status" value="NOT_ANNOTATED_CDS"/>
    <property type="molecule type" value="Genomic_DNA"/>
</dbReference>
<dbReference type="ChiTaRS" id="RASGEF1B">
    <property type="organism name" value="human"/>
</dbReference>
<dbReference type="ExpressionAtlas" id="A0A1B0GW78">
    <property type="expression patterns" value="baseline and differential"/>
</dbReference>
<dbReference type="EMBL" id="AC021863">
    <property type="status" value="NOT_ANNOTATED_CDS"/>
    <property type="molecule type" value="Genomic_DNA"/>
</dbReference>
<reference evidence="1 2" key="3">
    <citation type="journal article" date="2005" name="Nature">
        <title>Generation and annotation of the DNA sequences of human chromosomes 2 and 4.</title>
        <authorList>
            <person name="Hillier L.W."/>
            <person name="Graves T.A."/>
            <person name="Fulton R.S."/>
            <person name="Fulton L.A."/>
            <person name="Pepin K.H."/>
            <person name="Minx P."/>
            <person name="Wagner-McPherson C."/>
            <person name="Layman D."/>
            <person name="Wylie K."/>
            <person name="Sekhon M."/>
            <person name="Becker M.C."/>
            <person name="Fewell G.A."/>
            <person name="Delehaunty K.D."/>
            <person name="Miner T.L."/>
            <person name="Nash W.E."/>
            <person name="Kremitzki C."/>
            <person name="Oddy L."/>
            <person name="Du H."/>
            <person name="Sun H."/>
            <person name="Bradshaw-Cordum H."/>
            <person name="Ali J."/>
            <person name="Carter J."/>
            <person name="Cordes M."/>
            <person name="Harris A."/>
            <person name="Isak A."/>
            <person name="van Brunt A."/>
            <person name="Nguyen C."/>
            <person name="Du F."/>
            <person name="Courtney L."/>
            <person name="Kalicki J."/>
            <person name="Ozersky P."/>
            <person name="Abbott S."/>
            <person name="Armstrong J."/>
            <person name="Belter E.A."/>
            <person name="Caruso L."/>
            <person name="Cedroni M."/>
            <person name="Cotton M."/>
            <person name="Davidson T."/>
            <person name="Desai A."/>
            <person name="Elliott G."/>
            <person name="Erb T."/>
            <person name="Fronick C."/>
            <person name="Gaige T."/>
            <person name="Haakenson W."/>
            <person name="Haglund K."/>
            <person name="Holmes A."/>
            <person name="Harkins R."/>
            <person name="Kim K."/>
            <person name="Kruchowski S.S."/>
            <person name="Strong C.M."/>
            <person name="Grewal N."/>
            <person name="Goyea E."/>
            <person name="Hou S."/>
            <person name="Levy A."/>
            <person name="Martinka S."/>
            <person name="Mead K."/>
            <person name="McLellan M.D."/>
            <person name="Meyer R."/>
            <person name="Randall-Maher J."/>
            <person name="Tomlinson C."/>
            <person name="Dauphin-Kohlberg S."/>
            <person name="Kozlowicz-Reilly A."/>
            <person name="Shah N."/>
            <person name="Swearengen-Shahid S."/>
            <person name="Snider J."/>
            <person name="Strong J.T."/>
            <person name="Thompson J."/>
            <person name="Yoakum M."/>
            <person name="Leonard S."/>
            <person name="Pearman C."/>
            <person name="Trani L."/>
            <person name="Radionenko M."/>
            <person name="Waligorski J.E."/>
            <person name="Wang C."/>
            <person name="Rock S.M."/>
            <person name="Tin-Wollam A.M."/>
            <person name="Maupin R."/>
            <person name="Latreille P."/>
            <person name="Wendl M.C."/>
            <person name="Yang S.P."/>
            <person name="Pohl C."/>
            <person name="Wallis J.W."/>
            <person name="Spieth J."/>
            <person name="Bieri T.A."/>
            <person name="Berkowicz N."/>
            <person name="Nelson J.O."/>
            <person name="Osborne J."/>
            <person name="Ding L."/>
            <person name="Meyer R."/>
            <person name="Sabo A."/>
            <person name="Shotland Y."/>
            <person name="Sinha P."/>
            <person name="Wohldmann P.E."/>
            <person name="Cook L.L."/>
            <person name="Hickenbotham M.T."/>
            <person name="Eldred J."/>
            <person name="Williams D."/>
            <person name="Jones T.A."/>
            <person name="She X."/>
            <person name="Ciccarelli F.D."/>
            <person name="Izaurralde E."/>
            <person name="Taylor J."/>
            <person name="Schmutz J."/>
            <person name="Myers R.M."/>
            <person name="Cox D.R."/>
            <person name="Huang X."/>
            <person name="McPherson J.D."/>
            <person name="Mardis E.R."/>
            <person name="Clifton S.W."/>
            <person name="Warren W.C."/>
            <person name="Chinwalla A.T."/>
            <person name="Eddy S.R."/>
            <person name="Marra M.A."/>
            <person name="Ovcharenko I."/>
            <person name="Furey T.S."/>
            <person name="Miller W."/>
            <person name="Eichler E.E."/>
            <person name="Bork P."/>
            <person name="Suyama M."/>
            <person name="Torrents D."/>
            <person name="Waterston R.H."/>
            <person name="Wilson R.K."/>
        </authorList>
    </citation>
    <scope>NUCLEOTIDE SEQUENCE [LARGE SCALE GENOMIC DNA]</scope>
</reference>